<dbReference type="EMBL" id="ADFR01000003">
    <property type="protein sequence ID" value="EFC06009.1"/>
    <property type="molecule type" value="Genomic_DNA"/>
</dbReference>
<dbReference type="OrthoDB" id="9804152at2"/>
<dbReference type="SUPFAM" id="SSF140478">
    <property type="entry name" value="LemA-like"/>
    <property type="match status" value="1"/>
</dbReference>
<accession>D2MNI7</accession>
<organism evidence="7 8">
    <name type="scientific">Bulleidia extructa W1219</name>
    <dbReference type="NCBI Taxonomy" id="679192"/>
    <lineage>
        <taxon>Bacteria</taxon>
        <taxon>Bacillati</taxon>
        <taxon>Bacillota</taxon>
        <taxon>Erysipelotrichia</taxon>
        <taxon>Erysipelotrichales</taxon>
        <taxon>Erysipelotrichaceae</taxon>
        <taxon>Bulleidia</taxon>
    </lineage>
</organism>
<dbReference type="Gene3D" id="1.20.1440.20">
    <property type="entry name" value="LemA-like domain"/>
    <property type="match status" value="1"/>
</dbReference>
<reference evidence="8" key="1">
    <citation type="submission" date="2009-12" db="EMBL/GenBank/DDBJ databases">
        <title>Sequence of Clostridiales genomosp. BVAB3 str. UPII9-5.</title>
        <authorList>
            <person name="Madupu R."/>
            <person name="Durkin A.S."/>
            <person name="Torralba M."/>
            <person name="Methe B."/>
            <person name="Sutton G.G."/>
            <person name="Strausberg R.L."/>
            <person name="Nelson K.E."/>
        </authorList>
    </citation>
    <scope>NUCLEOTIDE SEQUENCE [LARGE SCALE GENOMIC DNA]</scope>
    <source>
        <strain evidence="8">W1219</strain>
    </source>
</reference>
<feature type="transmembrane region" description="Helical" evidence="6">
    <location>
        <begin position="6"/>
        <end position="23"/>
    </location>
</feature>
<keyword evidence="8" id="KW-1185">Reference proteome</keyword>
<evidence type="ECO:0000313" key="8">
    <source>
        <dbReference type="Proteomes" id="UP000005017"/>
    </source>
</evidence>
<gene>
    <name evidence="7" type="ORF">HMPREF9013_0212</name>
</gene>
<evidence type="ECO:0000256" key="5">
    <source>
        <dbReference type="ARBA" id="ARBA00023136"/>
    </source>
</evidence>
<evidence type="ECO:0000256" key="1">
    <source>
        <dbReference type="ARBA" id="ARBA00004167"/>
    </source>
</evidence>
<proteinExistence type="inferred from homology"/>
<keyword evidence="3 6" id="KW-0812">Transmembrane</keyword>
<name>D2MNI7_9FIRM</name>
<dbReference type="RefSeq" id="WP_006626958.1">
    <property type="nucleotide sequence ID" value="NZ_ADFR01000003.1"/>
</dbReference>
<sequence length="186" mass="21503">MNYHYVWYAVGLIIILLVVWMIGKSNQLSRYQVVIEESKKNVDIALVKRYDTIMEMLKIAKSYAQHEEKVFVNLVKLRQGASFAETNEALQSQDQVLKQIFAVGENYPQMLSSQQFLNLQDEISKENDQLAASKRIVNSNISMINQVIVTFPSSFVASLKGLKQMEFLKEEDVEKKKSINEFDYHV</sequence>
<comment type="subcellular location">
    <subcellularLocation>
        <location evidence="1">Membrane</location>
        <topology evidence="1">Single-pass membrane protein</topology>
    </subcellularLocation>
</comment>
<comment type="caution">
    <text evidence="7">The sequence shown here is derived from an EMBL/GenBank/DDBJ whole genome shotgun (WGS) entry which is preliminary data.</text>
</comment>
<dbReference type="Proteomes" id="UP000005017">
    <property type="component" value="Unassembled WGS sequence"/>
</dbReference>
<comment type="similarity">
    <text evidence="2">Belongs to the LemA family.</text>
</comment>
<dbReference type="GO" id="GO:0016020">
    <property type="term" value="C:membrane"/>
    <property type="evidence" value="ECO:0007669"/>
    <property type="project" value="UniProtKB-SubCell"/>
</dbReference>
<dbReference type="PANTHER" id="PTHR34478">
    <property type="entry name" value="PROTEIN LEMA"/>
    <property type="match status" value="1"/>
</dbReference>
<protein>
    <submittedName>
        <fullName evidence="7">LemA family protein</fullName>
    </submittedName>
</protein>
<evidence type="ECO:0000256" key="3">
    <source>
        <dbReference type="ARBA" id="ARBA00022692"/>
    </source>
</evidence>
<dbReference type="STRING" id="679192.HMPREF9013_0212"/>
<dbReference type="PANTHER" id="PTHR34478:SF1">
    <property type="entry name" value="PROTEIN LEMA"/>
    <property type="match status" value="1"/>
</dbReference>
<dbReference type="InterPro" id="IPR007156">
    <property type="entry name" value="MamQ_LemA"/>
</dbReference>
<evidence type="ECO:0000256" key="4">
    <source>
        <dbReference type="ARBA" id="ARBA00022989"/>
    </source>
</evidence>
<evidence type="ECO:0000256" key="6">
    <source>
        <dbReference type="SAM" id="Phobius"/>
    </source>
</evidence>
<dbReference type="InterPro" id="IPR023353">
    <property type="entry name" value="LemA-like_dom_sf"/>
</dbReference>
<evidence type="ECO:0000313" key="7">
    <source>
        <dbReference type="EMBL" id="EFC06009.1"/>
    </source>
</evidence>
<dbReference type="eggNOG" id="COG1704">
    <property type="taxonomic scope" value="Bacteria"/>
</dbReference>
<dbReference type="Pfam" id="PF04011">
    <property type="entry name" value="LemA"/>
    <property type="match status" value="1"/>
</dbReference>
<keyword evidence="4 6" id="KW-1133">Transmembrane helix</keyword>
<dbReference type="AlphaFoldDB" id="D2MNI7"/>
<evidence type="ECO:0000256" key="2">
    <source>
        <dbReference type="ARBA" id="ARBA00008854"/>
    </source>
</evidence>
<keyword evidence="5 6" id="KW-0472">Membrane</keyword>